<feature type="domain" description="Fibronectin type-III" evidence="2">
    <location>
        <begin position="773"/>
        <end position="871"/>
    </location>
</feature>
<dbReference type="InterPro" id="IPR053171">
    <property type="entry name" value="Viral_Tip_Attach_Protein"/>
</dbReference>
<dbReference type="InterPro" id="IPR015406">
    <property type="entry name" value="GpJ_CSF"/>
</dbReference>
<organism evidence="3 4">
    <name type="scientific">Bordetella flabilis</name>
    <dbReference type="NCBI Taxonomy" id="463014"/>
    <lineage>
        <taxon>Bacteria</taxon>
        <taxon>Pseudomonadati</taxon>
        <taxon>Pseudomonadota</taxon>
        <taxon>Betaproteobacteria</taxon>
        <taxon>Burkholderiales</taxon>
        <taxon>Alcaligenaceae</taxon>
        <taxon>Bordetella</taxon>
    </lineage>
</organism>
<dbReference type="KEGG" id="bfz:BAU07_18840"/>
<feature type="domain" description="Fibronectin type-III" evidence="2">
    <location>
        <begin position="677"/>
        <end position="770"/>
    </location>
</feature>
<dbReference type="STRING" id="463014.BAU07_18840"/>
<protein>
    <submittedName>
        <fullName evidence="3">Host specificity protein J</fullName>
    </submittedName>
</protein>
<dbReference type="CDD" id="cd00063">
    <property type="entry name" value="FN3"/>
    <property type="match status" value="1"/>
</dbReference>
<keyword evidence="4" id="KW-1185">Reference proteome</keyword>
<dbReference type="PANTHER" id="PTHR36251">
    <property type="entry name" value="FELS-1 PROPHAGE HOST SPECIFICITY PROTEIN-RELATED"/>
    <property type="match status" value="1"/>
</dbReference>
<dbReference type="InterPro" id="IPR013783">
    <property type="entry name" value="Ig-like_fold"/>
</dbReference>
<gene>
    <name evidence="3" type="ORF">BAU07_18840</name>
</gene>
<dbReference type="InterPro" id="IPR055385">
    <property type="entry name" value="GpJ_HDII-ins2"/>
</dbReference>
<dbReference type="Proteomes" id="UP000091926">
    <property type="component" value="Chromosome"/>
</dbReference>
<dbReference type="SUPFAM" id="SSF49265">
    <property type="entry name" value="Fibronectin type III"/>
    <property type="match status" value="1"/>
</dbReference>
<dbReference type="RefSeq" id="WP_066660847.1">
    <property type="nucleotide sequence ID" value="NZ_CBCSCL010000012.1"/>
</dbReference>
<dbReference type="AlphaFoldDB" id="A0A193GFR7"/>
<dbReference type="Pfam" id="PF24801">
    <property type="entry name" value="FNIII-A_GpJ"/>
    <property type="match status" value="1"/>
</dbReference>
<feature type="region of interest" description="Disordered" evidence="1">
    <location>
        <begin position="1"/>
        <end position="47"/>
    </location>
</feature>
<name>A0A193GFR7_9BORD</name>
<reference evidence="3 4" key="1">
    <citation type="submission" date="2016-06" db="EMBL/GenBank/DDBJ databases">
        <title>Complete genome sequences of Bordetella bronchialis and Bordetella flabilis.</title>
        <authorList>
            <person name="LiPuma J.J."/>
            <person name="Spilker T."/>
        </authorList>
    </citation>
    <scope>NUCLEOTIDE SEQUENCE [LARGE SCALE GENOMIC DNA]</scope>
    <source>
        <strain evidence="3 4">AU10664</strain>
    </source>
</reference>
<evidence type="ECO:0000256" key="1">
    <source>
        <dbReference type="SAM" id="MobiDB-lite"/>
    </source>
</evidence>
<dbReference type="Gene3D" id="2.60.40.10">
    <property type="entry name" value="Immunoglobulins"/>
    <property type="match status" value="1"/>
</dbReference>
<dbReference type="Pfam" id="PF13550">
    <property type="entry name" value="Phage-tail_3"/>
    <property type="match status" value="1"/>
</dbReference>
<dbReference type="Pfam" id="PF09327">
    <property type="entry name" value="Phage_Tail_Tip"/>
    <property type="match status" value="1"/>
</dbReference>
<dbReference type="InterPro" id="IPR036116">
    <property type="entry name" value="FN3_sf"/>
</dbReference>
<dbReference type="PROSITE" id="PS50853">
    <property type="entry name" value="FN3"/>
    <property type="match status" value="2"/>
</dbReference>
<evidence type="ECO:0000313" key="4">
    <source>
        <dbReference type="Proteomes" id="UP000091926"/>
    </source>
</evidence>
<evidence type="ECO:0000313" key="3">
    <source>
        <dbReference type="EMBL" id="ANN78902.1"/>
    </source>
</evidence>
<dbReference type="PANTHER" id="PTHR36251:SF2">
    <property type="entry name" value="GIFSY-2 PROPHAGE HOST SPECIFICITY PROTEIN J, PHAGE LAMBDA"/>
    <property type="match status" value="1"/>
</dbReference>
<accession>A0A193GFR7</accession>
<evidence type="ECO:0000259" key="2">
    <source>
        <dbReference type="PROSITE" id="PS50853"/>
    </source>
</evidence>
<feature type="compositionally biased region" description="Polar residues" evidence="1">
    <location>
        <begin position="1"/>
        <end position="11"/>
    </location>
</feature>
<dbReference type="OrthoDB" id="109844at2"/>
<dbReference type="InterPro" id="IPR032876">
    <property type="entry name" value="J_dom"/>
</dbReference>
<proteinExistence type="predicted"/>
<dbReference type="EMBL" id="CP016172">
    <property type="protein sequence ID" value="ANN78902.1"/>
    <property type="molecule type" value="Genomic_DNA"/>
</dbReference>
<dbReference type="InterPro" id="IPR003961">
    <property type="entry name" value="FN3_dom"/>
</dbReference>
<sequence length="1188" mass="128585">MKSGNFKQQEPPSGAFLYPPSSSVPLIGYGGGGKGDDGGSSPDEAPDSLHSIAYARVVDLIAEGEIYGPVHGPGGALKDVYLDGTPVQNEDGSMNFGNVQIDFRSGTQTQDPLPGFPASENTIALNVALTSAQPFIRSYTNLQLSAARITLAVGGLSQADTSNGDINGYRVEYAIDLSTDGGAYQQVLSSAFDGKTTQRYARSHRIDFPRATQGWNIRVRRITPNANSSTIQDSTFVDSTSEIIDAKLRYPMSALVGIKVDASQFQSIPTRAYRMRGRILRVPSNYDPEARTYLGTWDGTFKMAWSNNPAWVFYDLVTNDRFGLGDVIPPSWTDKWGLYQIGRYCDELIPDGFGGMEPRATCFVYLQTRADAWKVMQDMASVFRGMSYWASGTISAVADMPSDPVYTFTSANVIDGKFNYVGSGLNTRYTVALVSWIDMTDMGRQKVEYVEDRDAIARYGIRQIEATAFACTSRGQAHRVGKWLLLTSRLETRSVTFSVGLDACRVRPGSIVRVADQHFAGRRIGGRIHEATSTVVTVDANTLVRPGDRLTVNLPSGVSETRTVASGVGTALTADMTTMTVDMTEWSADMEGLPGAVIHITVTVPFSEVPEPESTWTLDSNDLSSQLYRVLSVTRKEGLLADISAIEHNPSKFDNVDFGTRLDFPPITVVPPGVQAPPTNVQISAYSVVAQGVAQQTAVFTWTAAASAIAYEVQWRRNNSDWVPAGRVGTTRLEITGIYAGAYVCRVRAINAIGATSIWATSTETQLDGILAPPPAVTSLTASSIVFGIRLKWGIPPGPTIVERTEIWYGQSPDRSLAIKYGDFAFPQDSTTLMGLAAGVTLYFWARLVDKNGLPGEWYPVGAGVQGTSSSDATAILDYLAGQIAATQLAQSLLQRIDSGGNAAVIAQAIINELAAMYTIKTQLTVGGQPFLAGIGVGVENNQGIITSQILLSAQRVAVLDESSGALKTPFVIQNGQTFINQAFIGDAWINNAMIANASITSAKIQNAQIQNAHIVNANVDRLKIAGQSVTTSAAFDFGYWSGQVWDGNWRNRGSGSITIPENAQLMVVIQNSFDDGFTMSIPTALYGPNKRNFDFRILLNGGDFGMAEVPRQATPVYQYNPAGEGGTDQIDLVSYTVVPVSDWSFSFMCFNVAGPISVTLQYRLRQETSEARSINSRTRMFLLSAYR</sequence>